<keyword evidence="6" id="KW-1185">Reference proteome</keyword>
<dbReference type="SUPFAM" id="SSF48452">
    <property type="entry name" value="TPR-like"/>
    <property type="match status" value="1"/>
</dbReference>
<dbReference type="Gene3D" id="3.40.30.10">
    <property type="entry name" value="Glutaredoxin"/>
    <property type="match status" value="1"/>
</dbReference>
<gene>
    <name evidence="5" type="ORF">LzC2_06480</name>
</gene>
<dbReference type="PROSITE" id="PS51352">
    <property type="entry name" value="THIOREDOXIN_2"/>
    <property type="match status" value="1"/>
</dbReference>
<dbReference type="InterPro" id="IPR011990">
    <property type="entry name" value="TPR-like_helical_dom_sf"/>
</dbReference>
<evidence type="ECO:0000313" key="6">
    <source>
        <dbReference type="Proteomes" id="UP000609651"/>
    </source>
</evidence>
<dbReference type="PANTHER" id="PTHR43601">
    <property type="entry name" value="THIOREDOXIN, MITOCHONDRIAL"/>
    <property type="match status" value="1"/>
</dbReference>
<dbReference type="InterPro" id="IPR005746">
    <property type="entry name" value="Thioredoxin"/>
</dbReference>
<dbReference type="InterPro" id="IPR017937">
    <property type="entry name" value="Thioredoxin_CS"/>
</dbReference>
<dbReference type="PROSITE" id="PS00194">
    <property type="entry name" value="THIOREDOXIN_1"/>
    <property type="match status" value="1"/>
</dbReference>
<evidence type="ECO:0000256" key="2">
    <source>
        <dbReference type="ARBA" id="ARBA00023284"/>
    </source>
</evidence>
<dbReference type="InterPro" id="IPR036249">
    <property type="entry name" value="Thioredoxin-like_sf"/>
</dbReference>
<proteinExistence type="predicted"/>
<name>A0ABX1VAR3_9PLAN</name>
<evidence type="ECO:0000259" key="4">
    <source>
        <dbReference type="PROSITE" id="PS51352"/>
    </source>
</evidence>
<dbReference type="CDD" id="cd02956">
    <property type="entry name" value="ybbN"/>
    <property type="match status" value="1"/>
</dbReference>
<dbReference type="InterPro" id="IPR013766">
    <property type="entry name" value="Thioredoxin_domain"/>
</dbReference>
<dbReference type="Proteomes" id="UP000609651">
    <property type="component" value="Unassembled WGS sequence"/>
</dbReference>
<dbReference type="PRINTS" id="PR00421">
    <property type="entry name" value="THIOREDOXIN"/>
</dbReference>
<dbReference type="SUPFAM" id="SSF52833">
    <property type="entry name" value="Thioredoxin-like"/>
    <property type="match status" value="1"/>
</dbReference>
<dbReference type="PANTHER" id="PTHR43601:SF3">
    <property type="entry name" value="THIOREDOXIN, MITOCHONDRIAL"/>
    <property type="match status" value="1"/>
</dbReference>
<dbReference type="Pfam" id="PF14561">
    <property type="entry name" value="TPR_20"/>
    <property type="match status" value="1"/>
</dbReference>
<sequence>MDVTAANFEQAVLGSCVPVVVDFWAPWCGPCRTLGPLLEGLAAEANGAWTLAKVDIDQEQQLAAAFRVSSIPHVIAFAEGRPIDQFVGLKSEQELRAWLQQLGPDEADERLAEAAALESQSPAAAAIRYGLALDLRPGFPEATMGLARCAMRTGDYEEAATALADLEKRGPLPPDAAKLKAEIALHASGGGVDLAEARSASEAAPDDPNAQIALADALAASGEYESALQTALAVVERFPGEAREAGKAVMLRIFEALGADPLVGEYRRQLASALY</sequence>
<evidence type="ECO:0000313" key="5">
    <source>
        <dbReference type="EMBL" id="NNJ24590.1"/>
    </source>
</evidence>
<dbReference type="Gene3D" id="1.25.40.10">
    <property type="entry name" value="Tetratricopeptide repeat domain"/>
    <property type="match status" value="2"/>
</dbReference>
<reference evidence="5 6" key="1">
    <citation type="journal article" date="2020" name="Syst. Appl. Microbiol.">
        <title>Alienimonas chondri sp. nov., a novel planctomycete isolated from the biofilm of the red alga Chondrus crispus.</title>
        <authorList>
            <person name="Vitorino I."/>
            <person name="Albuquerque L."/>
            <person name="Wiegand S."/>
            <person name="Kallscheuer N."/>
            <person name="da Costa M.S."/>
            <person name="Lobo-da-Cunha A."/>
            <person name="Jogler C."/>
            <person name="Lage O.M."/>
        </authorList>
    </citation>
    <scope>NUCLEOTIDE SEQUENCE [LARGE SCALE GENOMIC DNA]</scope>
    <source>
        <strain evidence="5 6">LzC2</strain>
    </source>
</reference>
<dbReference type="NCBIfam" id="TIGR01068">
    <property type="entry name" value="thioredoxin"/>
    <property type="match status" value="1"/>
</dbReference>
<protein>
    <recommendedName>
        <fullName evidence="3">Thioredoxin</fullName>
    </recommendedName>
</protein>
<dbReference type="EMBL" id="WTPX01000012">
    <property type="protein sequence ID" value="NNJ24590.1"/>
    <property type="molecule type" value="Genomic_DNA"/>
</dbReference>
<keyword evidence="2" id="KW-0676">Redox-active center</keyword>
<feature type="domain" description="Thioredoxin" evidence="4">
    <location>
        <begin position="1"/>
        <end position="104"/>
    </location>
</feature>
<dbReference type="Pfam" id="PF00085">
    <property type="entry name" value="Thioredoxin"/>
    <property type="match status" value="1"/>
</dbReference>
<evidence type="ECO:0000256" key="1">
    <source>
        <dbReference type="ARBA" id="ARBA00023157"/>
    </source>
</evidence>
<accession>A0ABX1VAR3</accession>
<organism evidence="5 6">
    <name type="scientific">Alienimonas chondri</name>
    <dbReference type="NCBI Taxonomy" id="2681879"/>
    <lineage>
        <taxon>Bacteria</taxon>
        <taxon>Pseudomonadati</taxon>
        <taxon>Planctomycetota</taxon>
        <taxon>Planctomycetia</taxon>
        <taxon>Planctomycetales</taxon>
        <taxon>Planctomycetaceae</taxon>
        <taxon>Alienimonas</taxon>
    </lineage>
</organism>
<dbReference type="Pfam" id="PF14559">
    <property type="entry name" value="TPR_19"/>
    <property type="match status" value="1"/>
</dbReference>
<evidence type="ECO:0000256" key="3">
    <source>
        <dbReference type="NCBIfam" id="TIGR01068"/>
    </source>
</evidence>
<keyword evidence="1" id="KW-1015">Disulfide bond</keyword>
<comment type="caution">
    <text evidence="5">The sequence shown here is derived from an EMBL/GenBank/DDBJ whole genome shotgun (WGS) entry which is preliminary data.</text>
</comment>